<dbReference type="Pfam" id="PF00067">
    <property type="entry name" value="p450"/>
    <property type="match status" value="1"/>
</dbReference>
<evidence type="ECO:0000256" key="2">
    <source>
        <dbReference type="ARBA" id="ARBA00010617"/>
    </source>
</evidence>
<accession>K7LSS8</accession>
<dbReference type="GO" id="GO:0004497">
    <property type="term" value="F:monooxygenase activity"/>
    <property type="evidence" value="ECO:0007669"/>
    <property type="project" value="UniProtKB-KW"/>
</dbReference>
<dbReference type="InterPro" id="IPR036396">
    <property type="entry name" value="Cyt_P450_sf"/>
</dbReference>
<dbReference type="PRINTS" id="PR00463">
    <property type="entry name" value="EP450I"/>
</dbReference>
<keyword evidence="4 8" id="KW-0479">Metal-binding</keyword>
<evidence type="ECO:0008006" key="12">
    <source>
        <dbReference type="Google" id="ProtNLM"/>
    </source>
</evidence>
<dbReference type="HOGENOM" id="CLU_001570_27_2_1"/>
<dbReference type="Gene3D" id="1.10.630.10">
    <property type="entry name" value="Cytochrome P450"/>
    <property type="match status" value="1"/>
</dbReference>
<protein>
    <recommendedName>
        <fullName evidence="12">Cytochrome P450</fullName>
    </recommendedName>
</protein>
<gene>
    <name evidence="9" type="ORF">GLYMA_12G029600</name>
</gene>
<reference evidence="10" key="2">
    <citation type="submission" date="2018-02" db="UniProtKB">
        <authorList>
            <consortium name="EnsemblPlants"/>
        </authorList>
    </citation>
    <scope>IDENTIFICATION</scope>
    <source>
        <strain evidence="10">Williams 82</strain>
    </source>
</reference>
<name>K7LSS8_SOYBN</name>
<evidence type="ECO:0000313" key="11">
    <source>
        <dbReference type="Proteomes" id="UP000008827"/>
    </source>
</evidence>
<dbReference type="AlphaFoldDB" id="K7LSS8"/>
<dbReference type="PANTHER" id="PTHR24296">
    <property type="entry name" value="CYTOCHROME P450"/>
    <property type="match status" value="1"/>
</dbReference>
<reference evidence="9 10" key="1">
    <citation type="journal article" date="2010" name="Nature">
        <title>Genome sequence of the palaeopolyploid soybean.</title>
        <authorList>
            <person name="Schmutz J."/>
            <person name="Cannon S.B."/>
            <person name="Schlueter J."/>
            <person name="Ma J."/>
            <person name="Mitros T."/>
            <person name="Nelson W."/>
            <person name="Hyten D.L."/>
            <person name="Song Q."/>
            <person name="Thelen J.J."/>
            <person name="Cheng J."/>
            <person name="Xu D."/>
            <person name="Hellsten U."/>
            <person name="May G.D."/>
            <person name="Yu Y."/>
            <person name="Sakurai T."/>
            <person name="Umezawa T."/>
            <person name="Bhattacharyya M.K."/>
            <person name="Sandhu D."/>
            <person name="Valliyodan B."/>
            <person name="Lindquist E."/>
            <person name="Peto M."/>
            <person name="Grant D."/>
            <person name="Shu S."/>
            <person name="Goodstein D."/>
            <person name="Barry K."/>
            <person name="Futrell-Griggs M."/>
            <person name="Abernathy B."/>
            <person name="Du J."/>
            <person name="Tian Z."/>
            <person name="Zhu L."/>
            <person name="Gill N."/>
            <person name="Joshi T."/>
            <person name="Libault M."/>
            <person name="Sethuraman A."/>
            <person name="Zhang X.-C."/>
            <person name="Shinozaki K."/>
            <person name="Nguyen H.T."/>
            <person name="Wing R.A."/>
            <person name="Cregan P."/>
            <person name="Specht J."/>
            <person name="Grimwood J."/>
            <person name="Rokhsar D."/>
            <person name="Stacey G."/>
            <person name="Shoemaker R.C."/>
            <person name="Jackson S.A."/>
        </authorList>
    </citation>
    <scope>NUCLEOTIDE SEQUENCE [LARGE SCALE GENOMIC DNA]</scope>
    <source>
        <strain evidence="10">cv. Williams 82</strain>
        <tissue evidence="9">Callus</tissue>
    </source>
</reference>
<keyword evidence="7" id="KW-0503">Monooxygenase</keyword>
<dbReference type="InParanoid" id="K7LSS8"/>
<dbReference type="GO" id="GO:0020037">
    <property type="term" value="F:heme binding"/>
    <property type="evidence" value="ECO:0007669"/>
    <property type="project" value="InterPro"/>
</dbReference>
<dbReference type="GO" id="GO:0016705">
    <property type="term" value="F:oxidoreductase activity, acting on paired donors, with incorporation or reduction of molecular oxygen"/>
    <property type="evidence" value="ECO:0007669"/>
    <property type="project" value="InterPro"/>
</dbReference>
<dbReference type="Proteomes" id="UP000008827">
    <property type="component" value="Chromosome 12"/>
</dbReference>
<dbReference type="OMA" id="MEDAIFY"/>
<keyword evidence="6 8" id="KW-0408">Iron</keyword>
<dbReference type="PaxDb" id="3847-GLYMA12G03331.1"/>
<evidence type="ECO:0000313" key="10">
    <source>
        <dbReference type="EnsemblPlants" id="KRH24231"/>
    </source>
</evidence>
<evidence type="ECO:0000256" key="3">
    <source>
        <dbReference type="ARBA" id="ARBA00022617"/>
    </source>
</evidence>
<evidence type="ECO:0000256" key="6">
    <source>
        <dbReference type="ARBA" id="ARBA00023004"/>
    </source>
</evidence>
<dbReference type="STRING" id="3847.K7LSS8"/>
<evidence type="ECO:0000256" key="1">
    <source>
        <dbReference type="ARBA" id="ARBA00001971"/>
    </source>
</evidence>
<dbReference type="Gramene" id="KRH24231">
    <property type="protein sequence ID" value="KRH24231"/>
    <property type="gene ID" value="GLYMA_12G029600"/>
</dbReference>
<reference evidence="9" key="3">
    <citation type="submission" date="2018-07" db="EMBL/GenBank/DDBJ databases">
        <title>WGS assembly of Glycine max.</title>
        <authorList>
            <person name="Schmutz J."/>
            <person name="Cannon S."/>
            <person name="Schlueter J."/>
            <person name="Ma J."/>
            <person name="Mitros T."/>
            <person name="Nelson W."/>
            <person name="Hyten D."/>
            <person name="Song Q."/>
            <person name="Thelen J."/>
            <person name="Cheng J."/>
            <person name="Xu D."/>
            <person name="Hellsten U."/>
            <person name="May G."/>
            <person name="Yu Y."/>
            <person name="Sakurai T."/>
            <person name="Umezawa T."/>
            <person name="Bhattacharyya M."/>
            <person name="Sandhu D."/>
            <person name="Valliyodan B."/>
            <person name="Lindquist E."/>
            <person name="Peto M."/>
            <person name="Grant D."/>
            <person name="Shu S."/>
            <person name="Goodstein D."/>
            <person name="Barry K."/>
            <person name="Futrell-Griggs M."/>
            <person name="Abernathy B."/>
            <person name="Du J."/>
            <person name="Tian Z."/>
            <person name="Zhu L."/>
            <person name="Gill N."/>
            <person name="Joshi T."/>
            <person name="Libault M."/>
            <person name="Sethuraman A."/>
            <person name="Zhang X."/>
            <person name="Shinozaki K."/>
            <person name="Nguyen H."/>
            <person name="Wing R."/>
            <person name="Cregan P."/>
            <person name="Specht J."/>
            <person name="Grimwood J."/>
            <person name="Rokhsar D."/>
            <person name="Stacey G."/>
            <person name="Shoemaker R."/>
            <person name="Jackson S."/>
        </authorList>
    </citation>
    <scope>NUCLEOTIDE SEQUENCE</scope>
    <source>
        <tissue evidence="9">Callus</tissue>
    </source>
</reference>
<comment type="similarity">
    <text evidence="2">Belongs to the cytochrome P450 family.</text>
</comment>
<proteinExistence type="inferred from homology"/>
<evidence type="ECO:0000256" key="4">
    <source>
        <dbReference type="ARBA" id="ARBA00022723"/>
    </source>
</evidence>
<sequence>MLLGVLRNLSNIHDYTTTILKHHGGTLMFKGPCLTNINFILTSDPLNVLHITSRNFGNYGRAILHSLFKNESFGRFLQQIIQKKLESCLLPFLNHASKTGVQFIEFSEFAYEKAFNKMEDAIFYRHIVPRCLWKLQKWLQIGQEKKFNESQKMAKGKEQIDDKFLRDTAINLQAAGRDTISAGLRWLFWLVSTHPLVEAKILEEIKDNFKTNEENCLASGVKGLDKLVYLHGAICEAFRLFPPVPFEHNPNTMVYYSLYSMGRMEQTWRKDCLEFRPERWISEKGGNIHVPSYKSCLDRNISFVQMKIVVIALLWNFKVQVVEGHHVSPSVSVVLHMKHGLKVKVTKR</sequence>
<dbReference type="EMBL" id="CM000845">
    <property type="protein sequence ID" value="KRH24231.1"/>
    <property type="molecule type" value="Genomic_DNA"/>
</dbReference>
<evidence type="ECO:0000313" key="9">
    <source>
        <dbReference type="EMBL" id="KRH24231.1"/>
    </source>
</evidence>
<evidence type="ECO:0000256" key="8">
    <source>
        <dbReference type="PIRSR" id="PIRSR602401-1"/>
    </source>
</evidence>
<dbReference type="EnsemblPlants" id="KRH24231">
    <property type="protein sequence ID" value="KRH24231"/>
    <property type="gene ID" value="GLYMA_12G029600"/>
</dbReference>
<dbReference type="GO" id="GO:0005506">
    <property type="term" value="F:iron ion binding"/>
    <property type="evidence" value="ECO:0007669"/>
    <property type="project" value="InterPro"/>
</dbReference>
<evidence type="ECO:0000256" key="5">
    <source>
        <dbReference type="ARBA" id="ARBA00023002"/>
    </source>
</evidence>
<keyword evidence="11" id="KW-1185">Reference proteome</keyword>
<organism evidence="10">
    <name type="scientific">Glycine max</name>
    <name type="common">Soybean</name>
    <name type="synonym">Glycine hispida</name>
    <dbReference type="NCBI Taxonomy" id="3847"/>
    <lineage>
        <taxon>Eukaryota</taxon>
        <taxon>Viridiplantae</taxon>
        <taxon>Streptophyta</taxon>
        <taxon>Embryophyta</taxon>
        <taxon>Tracheophyta</taxon>
        <taxon>Spermatophyta</taxon>
        <taxon>Magnoliopsida</taxon>
        <taxon>eudicotyledons</taxon>
        <taxon>Gunneridae</taxon>
        <taxon>Pentapetalae</taxon>
        <taxon>rosids</taxon>
        <taxon>fabids</taxon>
        <taxon>Fabales</taxon>
        <taxon>Fabaceae</taxon>
        <taxon>Papilionoideae</taxon>
        <taxon>50 kb inversion clade</taxon>
        <taxon>NPAAA clade</taxon>
        <taxon>indigoferoid/millettioid clade</taxon>
        <taxon>Phaseoleae</taxon>
        <taxon>Glycine</taxon>
        <taxon>Glycine subgen. Soja</taxon>
    </lineage>
</organism>
<dbReference type="SUPFAM" id="SSF48264">
    <property type="entry name" value="Cytochrome P450"/>
    <property type="match status" value="1"/>
</dbReference>
<dbReference type="InterPro" id="IPR002401">
    <property type="entry name" value="Cyt_P450_E_grp-I"/>
</dbReference>
<keyword evidence="5" id="KW-0560">Oxidoreductase</keyword>
<feature type="binding site" description="axial binding residue" evidence="8">
    <location>
        <position position="296"/>
    </location>
    <ligand>
        <name>heme</name>
        <dbReference type="ChEBI" id="CHEBI:30413"/>
    </ligand>
    <ligandPart>
        <name>Fe</name>
        <dbReference type="ChEBI" id="CHEBI:18248"/>
    </ligandPart>
</feature>
<dbReference type="eggNOG" id="KOG0157">
    <property type="taxonomic scope" value="Eukaryota"/>
</dbReference>
<dbReference type="InterPro" id="IPR001128">
    <property type="entry name" value="Cyt_P450"/>
</dbReference>
<keyword evidence="3 8" id="KW-0349">Heme</keyword>
<evidence type="ECO:0000256" key="7">
    <source>
        <dbReference type="ARBA" id="ARBA00023033"/>
    </source>
</evidence>
<dbReference type="SMR" id="K7LSS8"/>
<comment type="cofactor">
    <cofactor evidence="1 8">
        <name>heme</name>
        <dbReference type="ChEBI" id="CHEBI:30413"/>
    </cofactor>
</comment>